<reference evidence="1" key="1">
    <citation type="submission" date="2020-04" db="EMBL/GenBank/DDBJ databases">
        <authorList>
            <person name="Chiriac C."/>
            <person name="Salcher M."/>
            <person name="Ghai R."/>
            <person name="Kavagutti S V."/>
        </authorList>
    </citation>
    <scope>NUCLEOTIDE SEQUENCE</scope>
</reference>
<accession>A0A6J5MPD6</accession>
<gene>
    <name evidence="1" type="ORF">UFOVP526_15</name>
</gene>
<dbReference type="EMBL" id="LR796498">
    <property type="protein sequence ID" value="CAB4148634.1"/>
    <property type="molecule type" value="Genomic_DNA"/>
</dbReference>
<proteinExistence type="predicted"/>
<protein>
    <submittedName>
        <fullName evidence="1">Uncharacterized protein</fullName>
    </submittedName>
</protein>
<name>A0A6J5MPD6_9CAUD</name>
<organism evidence="1">
    <name type="scientific">uncultured Caudovirales phage</name>
    <dbReference type="NCBI Taxonomy" id="2100421"/>
    <lineage>
        <taxon>Viruses</taxon>
        <taxon>Duplodnaviria</taxon>
        <taxon>Heunggongvirae</taxon>
        <taxon>Uroviricota</taxon>
        <taxon>Caudoviricetes</taxon>
        <taxon>Peduoviridae</taxon>
        <taxon>Maltschvirus</taxon>
        <taxon>Maltschvirus maltsch</taxon>
    </lineage>
</organism>
<sequence length="95" mass="11083">MKIEMRVLYTDGTTKDVDAVFADFVAFERTWNRSVTKLEQELRLTDLAWLAWHSEKRNKHTQQTFDPDWIGFVETIEIRDGATGDNPLEVVQPTI</sequence>
<evidence type="ECO:0000313" key="1">
    <source>
        <dbReference type="EMBL" id="CAB4148634.1"/>
    </source>
</evidence>